<reference evidence="3 4" key="1">
    <citation type="submission" date="2020-07" db="EMBL/GenBank/DDBJ databases">
        <title>Comparative genomics of pyrophilous fungi reveals a link between fire events and developmental genes.</title>
        <authorList>
            <consortium name="DOE Joint Genome Institute"/>
            <person name="Steindorff A.S."/>
            <person name="Carver A."/>
            <person name="Calhoun S."/>
            <person name="Stillman K."/>
            <person name="Liu H."/>
            <person name="Lipzen A."/>
            <person name="Pangilinan J."/>
            <person name="Labutti K."/>
            <person name="Bruns T.D."/>
            <person name="Grigoriev I.V."/>
        </authorList>
    </citation>
    <scope>NUCLEOTIDE SEQUENCE [LARGE SCALE GENOMIC DNA]</scope>
    <source>
        <strain evidence="3 4">CBS 144469</strain>
    </source>
</reference>
<proteinExistence type="predicted"/>
<dbReference type="EMBL" id="JACGCI010000016">
    <property type="protein sequence ID" value="KAF6759278.1"/>
    <property type="molecule type" value="Genomic_DNA"/>
</dbReference>
<keyword evidence="4" id="KW-1185">Reference proteome</keyword>
<feature type="region of interest" description="Disordered" evidence="1">
    <location>
        <begin position="664"/>
        <end position="692"/>
    </location>
</feature>
<feature type="compositionally biased region" description="Acidic residues" evidence="1">
    <location>
        <begin position="674"/>
        <end position="684"/>
    </location>
</feature>
<sequence>MPLLPNTSVHLTCPHCSKKCKGSTGLSRHVNAKHRPITPPPDDERREEHRFSYVSHPVLTGTPCDATGQELPPYGRPSTQPTTTGFEPFNSRSDFDFAHYHFVEVQTSRAQIDKAIDIWAAQLAPHGASPPWRNADDMYKTIDEIPGLGPWKTYNIKYTGPRPERNAPRWMDETYQLVTRDARTVIHEQLRTREFKDSIHYGPYMQFDRDGQRIWSNLMSADWAWSQADQIVKDRGAEEAKGAMFVPIVAGSDKTTVSVGTGHQQYYPVYLSPGNVSNEARRGHGNSVLPLGFLPIPKTSKKQRKTPAYQKFVRQLYHACLACVFRPLKAGMTSPDIVQCPDGHFRRAYYGLGPYIADYPEQVWLSCIVQNWCPKCEAPPGDLDSDGHLLRTKHVTDTRLNVFDAKKLWTEHGIRSDVTPFTAEFPRADIHELLSPDLLHQAIKGTFKDHLVTWIGEYLDLEFGKARALEIIQDIDRRISAVPSFPGLRRFPDGRDFEQWTGDDSKALMKVYIAAIAGYVPSEMVKTLSAFLDFCYTARQNSLSSEDLDNLDFALRRFHRHRQIFIDAGVRTDISLPRQHALKHYRRGIELFGSPNGLCSSITESKHIKAVKEPWRRSNRYHALLQMLQTLSRMDKLETMRRDLAAQGKMEGSTSWYTQMSMVDGWEPSAPQDDNGEENDEENELGPVSGPTVLSSIKLASRPESAYPRNLDALATHIKQPRFPDSLRRFLWLQLHPDSDLDPHEIPIADCPTFHGIIHVYHSAVARFYSPSDICGVGGWRGSYPRNDTVFVEVNPDISGIGGMMQPDAETGLWVVRPEFDAARRRVVEVIHLDSIARAAHLLPTITRSNLYGSERNIPVLWTGVS</sequence>
<dbReference type="PROSITE" id="PS00028">
    <property type="entry name" value="ZINC_FINGER_C2H2_1"/>
    <property type="match status" value="1"/>
</dbReference>
<evidence type="ECO:0000313" key="4">
    <source>
        <dbReference type="Proteomes" id="UP000521943"/>
    </source>
</evidence>
<name>A0A8H6I867_9AGAR</name>
<dbReference type="InterPro" id="IPR041078">
    <property type="entry name" value="Plavaka"/>
</dbReference>
<evidence type="ECO:0000313" key="3">
    <source>
        <dbReference type="EMBL" id="KAF6759278.1"/>
    </source>
</evidence>
<feature type="region of interest" description="Disordered" evidence="1">
    <location>
        <begin position="24"/>
        <end position="47"/>
    </location>
</feature>
<dbReference type="AlphaFoldDB" id="A0A8H6I867"/>
<comment type="caution">
    <text evidence="3">The sequence shown here is derived from an EMBL/GenBank/DDBJ whole genome shotgun (WGS) entry which is preliminary data.</text>
</comment>
<protein>
    <recommendedName>
        <fullName evidence="2">C2H2-type domain-containing protein</fullName>
    </recommendedName>
</protein>
<evidence type="ECO:0000259" key="2">
    <source>
        <dbReference type="PROSITE" id="PS00028"/>
    </source>
</evidence>
<gene>
    <name evidence="3" type="ORF">DFP72DRAFT_1031991</name>
</gene>
<evidence type="ECO:0000256" key="1">
    <source>
        <dbReference type="SAM" id="MobiDB-lite"/>
    </source>
</evidence>
<dbReference type="Pfam" id="PF18759">
    <property type="entry name" value="Plavaka"/>
    <property type="match status" value="1"/>
</dbReference>
<dbReference type="InterPro" id="IPR013087">
    <property type="entry name" value="Znf_C2H2_type"/>
</dbReference>
<accession>A0A8H6I867</accession>
<organism evidence="3 4">
    <name type="scientific">Ephemerocybe angulata</name>
    <dbReference type="NCBI Taxonomy" id="980116"/>
    <lineage>
        <taxon>Eukaryota</taxon>
        <taxon>Fungi</taxon>
        <taxon>Dikarya</taxon>
        <taxon>Basidiomycota</taxon>
        <taxon>Agaricomycotina</taxon>
        <taxon>Agaricomycetes</taxon>
        <taxon>Agaricomycetidae</taxon>
        <taxon>Agaricales</taxon>
        <taxon>Agaricineae</taxon>
        <taxon>Psathyrellaceae</taxon>
        <taxon>Ephemerocybe</taxon>
    </lineage>
</organism>
<dbReference type="Proteomes" id="UP000521943">
    <property type="component" value="Unassembled WGS sequence"/>
</dbReference>
<dbReference type="OrthoDB" id="3199698at2759"/>
<feature type="domain" description="C2H2-type" evidence="2">
    <location>
        <begin position="13"/>
        <end position="34"/>
    </location>
</feature>